<evidence type="ECO:0000256" key="1">
    <source>
        <dbReference type="SAM" id="MobiDB-lite"/>
    </source>
</evidence>
<reference evidence="2 3" key="1">
    <citation type="journal article" date="2019" name="Int. J. Syst. Evol. Microbiol.">
        <title>The Global Catalogue of Microorganisms (GCM) 10K type strain sequencing project: providing services to taxonomists for standard genome sequencing and annotation.</title>
        <authorList>
            <consortium name="The Broad Institute Genomics Platform"/>
            <consortium name="The Broad Institute Genome Sequencing Center for Infectious Disease"/>
            <person name="Wu L."/>
            <person name="Ma J."/>
        </authorList>
    </citation>
    <scope>NUCLEOTIDE SEQUENCE [LARGE SCALE GENOMIC DNA]</scope>
    <source>
        <strain evidence="2 3">JCM 14924</strain>
    </source>
</reference>
<proteinExistence type="predicted"/>
<keyword evidence="3" id="KW-1185">Reference proteome</keyword>
<dbReference type="EMBL" id="BAAAOQ010000014">
    <property type="protein sequence ID" value="GAA2198616.1"/>
    <property type="molecule type" value="Genomic_DNA"/>
</dbReference>
<evidence type="ECO:0000313" key="2">
    <source>
        <dbReference type="EMBL" id="GAA2198616.1"/>
    </source>
</evidence>
<organism evidence="2 3">
    <name type="scientific">Streptomyces bangladeshensis</name>
    <dbReference type="NCBI Taxonomy" id="295352"/>
    <lineage>
        <taxon>Bacteria</taxon>
        <taxon>Bacillati</taxon>
        <taxon>Actinomycetota</taxon>
        <taxon>Actinomycetes</taxon>
        <taxon>Kitasatosporales</taxon>
        <taxon>Streptomycetaceae</taxon>
        <taxon>Streptomyces</taxon>
    </lineage>
</organism>
<evidence type="ECO:0000313" key="3">
    <source>
        <dbReference type="Proteomes" id="UP001501391"/>
    </source>
</evidence>
<dbReference type="Proteomes" id="UP001501391">
    <property type="component" value="Unassembled WGS sequence"/>
</dbReference>
<accession>A0ABN3BP08</accession>
<protein>
    <submittedName>
        <fullName evidence="2">Uncharacterized protein</fullName>
    </submittedName>
</protein>
<feature type="region of interest" description="Disordered" evidence="1">
    <location>
        <begin position="1"/>
        <end position="70"/>
    </location>
</feature>
<sequence length="219" mass="23210">MRSRERDPAAPSYAPAHDRAPTCTPRPRVPSGRRTTATPAPHGRHRPPGTPAGLAPLGPPECHGGPRGLLGPDAVRQRAVREYDALRGAWEDLVAVHPPARPLGESVARHEAGPDGCPSARAKEGHLLQPPVQAVARRAVAGDPHFGRAFLTTGPVACFARDHAAAREVALRTAMAGHAPLTLDGRRRDGGGEGYGEWADGRLEHLDPEAVVVDVLCHR</sequence>
<comment type="caution">
    <text evidence="2">The sequence shown here is derived from an EMBL/GenBank/DDBJ whole genome shotgun (WGS) entry which is preliminary data.</text>
</comment>
<name>A0ABN3BP08_9ACTN</name>
<gene>
    <name evidence="2" type="ORF">GCM10009787_42040</name>
</gene>